<proteinExistence type="inferred from homology"/>
<feature type="region of interest" description="Disordered" evidence="3">
    <location>
        <begin position="1"/>
        <end position="31"/>
    </location>
</feature>
<keyword evidence="6" id="KW-1185">Reference proteome</keyword>
<dbReference type="InterPro" id="IPR001031">
    <property type="entry name" value="Thioesterase"/>
</dbReference>
<protein>
    <submittedName>
        <fullName evidence="5">Thioesterase</fullName>
    </submittedName>
</protein>
<dbReference type="SMART" id="SM00824">
    <property type="entry name" value="PKS_TE"/>
    <property type="match status" value="1"/>
</dbReference>
<dbReference type="PANTHER" id="PTHR11487:SF0">
    <property type="entry name" value="S-ACYL FATTY ACID SYNTHASE THIOESTERASE, MEDIUM CHAIN"/>
    <property type="match status" value="1"/>
</dbReference>
<dbReference type="InterPro" id="IPR020802">
    <property type="entry name" value="TesA-like"/>
</dbReference>
<dbReference type="InterPro" id="IPR029058">
    <property type="entry name" value="AB_hydrolase_fold"/>
</dbReference>
<name>A0A2W2I4Q2_9ACTN</name>
<gene>
    <name evidence="5" type="ORF">C1I98_15435</name>
</gene>
<evidence type="ECO:0000256" key="2">
    <source>
        <dbReference type="ARBA" id="ARBA00022801"/>
    </source>
</evidence>
<dbReference type="AlphaFoldDB" id="A0A2W2I4Q2"/>
<evidence type="ECO:0000313" key="6">
    <source>
        <dbReference type="Proteomes" id="UP000248544"/>
    </source>
</evidence>
<comment type="similarity">
    <text evidence="1">Belongs to the thioesterase family.</text>
</comment>
<dbReference type="Gene3D" id="3.40.50.1820">
    <property type="entry name" value="alpha/beta hydrolase"/>
    <property type="match status" value="1"/>
</dbReference>
<evidence type="ECO:0000256" key="1">
    <source>
        <dbReference type="ARBA" id="ARBA00007169"/>
    </source>
</evidence>
<dbReference type="GO" id="GO:0016787">
    <property type="term" value="F:hydrolase activity"/>
    <property type="evidence" value="ECO:0007669"/>
    <property type="project" value="UniProtKB-KW"/>
</dbReference>
<organism evidence="5 6">
    <name type="scientific">Spongiactinospora gelatinilytica</name>
    <dbReference type="NCBI Taxonomy" id="2666298"/>
    <lineage>
        <taxon>Bacteria</taxon>
        <taxon>Bacillati</taxon>
        <taxon>Actinomycetota</taxon>
        <taxon>Actinomycetes</taxon>
        <taxon>Streptosporangiales</taxon>
        <taxon>Streptosporangiaceae</taxon>
        <taxon>Spongiactinospora</taxon>
    </lineage>
</organism>
<dbReference type="Proteomes" id="UP000248544">
    <property type="component" value="Unassembled WGS sequence"/>
</dbReference>
<comment type="caution">
    <text evidence="5">The sequence shown here is derived from an EMBL/GenBank/DDBJ whole genome shotgun (WGS) entry which is preliminary data.</text>
</comment>
<evidence type="ECO:0000256" key="3">
    <source>
        <dbReference type="SAM" id="MobiDB-lite"/>
    </source>
</evidence>
<dbReference type="SUPFAM" id="SSF53474">
    <property type="entry name" value="alpha/beta-Hydrolases"/>
    <property type="match status" value="1"/>
</dbReference>
<keyword evidence="2" id="KW-0378">Hydrolase</keyword>
<reference evidence="5 6" key="1">
    <citation type="submission" date="2018-01" db="EMBL/GenBank/DDBJ databases">
        <title>Draft genome sequence of Sphaerisporangium sp. 7K107.</title>
        <authorList>
            <person name="Sahin N."/>
            <person name="Saygin H."/>
            <person name="Ay H."/>
        </authorList>
    </citation>
    <scope>NUCLEOTIDE SEQUENCE [LARGE SCALE GENOMIC DNA]</scope>
    <source>
        <strain evidence="5 6">7K107</strain>
    </source>
</reference>
<dbReference type="PANTHER" id="PTHR11487">
    <property type="entry name" value="THIOESTERASE"/>
    <property type="match status" value="1"/>
</dbReference>
<sequence>MPRRPARPAFRGGPARIREHGGMTPSTPPDSPWIRVHTRRPGATARLICLPHAGGAASFFRGWGQAAPPWLEVWAVQYPGREDRLAEDLIADIGPLAEGVAGALAATARDLPIALFGHSMGAAAAYETARRLLADPATAPAALYVSACPAPGPVTGKTRHLLDDDALAADLLAQGATSPAVLGDPELREIVLAIVRNDYRLIETYRRGPAAPLPVPITAFSAEDDDTVEAGRVAAWEADTSADFTLHRVPGDHFHLVPGRDALIKVLAEDLTRRFT</sequence>
<dbReference type="GO" id="GO:0008610">
    <property type="term" value="P:lipid biosynthetic process"/>
    <property type="evidence" value="ECO:0007669"/>
    <property type="project" value="TreeGrafter"/>
</dbReference>
<dbReference type="EMBL" id="POUA01000105">
    <property type="protein sequence ID" value="PZG45514.1"/>
    <property type="molecule type" value="Genomic_DNA"/>
</dbReference>
<dbReference type="Pfam" id="PF00975">
    <property type="entry name" value="Thioesterase"/>
    <property type="match status" value="1"/>
</dbReference>
<evidence type="ECO:0000259" key="4">
    <source>
        <dbReference type="SMART" id="SM00824"/>
    </source>
</evidence>
<dbReference type="InterPro" id="IPR012223">
    <property type="entry name" value="TEII"/>
</dbReference>
<feature type="domain" description="Thioesterase TesA-like" evidence="4">
    <location>
        <begin position="48"/>
        <end position="267"/>
    </location>
</feature>
<evidence type="ECO:0000313" key="5">
    <source>
        <dbReference type="EMBL" id="PZG45514.1"/>
    </source>
</evidence>
<accession>A0A2W2I4Q2</accession>